<keyword evidence="3" id="KW-1185">Reference proteome</keyword>
<evidence type="ECO:0000256" key="1">
    <source>
        <dbReference type="SAM" id="MobiDB-lite"/>
    </source>
</evidence>
<reference evidence="4" key="1">
    <citation type="submission" date="2016-06" db="UniProtKB">
        <authorList>
            <consortium name="WormBaseParasite"/>
        </authorList>
    </citation>
    <scope>IDENTIFICATION</scope>
</reference>
<dbReference type="WBParaSite" id="SBAD_0000761701-mRNA-1">
    <property type="protein sequence ID" value="SBAD_0000761701-mRNA-1"/>
    <property type="gene ID" value="SBAD_0000761701"/>
</dbReference>
<feature type="region of interest" description="Disordered" evidence="1">
    <location>
        <begin position="22"/>
        <end position="55"/>
    </location>
</feature>
<accession>A0A183IUP6</accession>
<dbReference type="AlphaFoldDB" id="A0A183IUP6"/>
<protein>
    <submittedName>
        <fullName evidence="2 4">Uncharacterized protein</fullName>
    </submittedName>
</protein>
<dbReference type="EMBL" id="UZAM01010541">
    <property type="protein sequence ID" value="VDP12764.1"/>
    <property type="molecule type" value="Genomic_DNA"/>
</dbReference>
<dbReference type="Proteomes" id="UP000270296">
    <property type="component" value="Unassembled WGS sequence"/>
</dbReference>
<evidence type="ECO:0000313" key="3">
    <source>
        <dbReference type="Proteomes" id="UP000270296"/>
    </source>
</evidence>
<organism evidence="4">
    <name type="scientific">Soboliphyme baturini</name>
    <dbReference type="NCBI Taxonomy" id="241478"/>
    <lineage>
        <taxon>Eukaryota</taxon>
        <taxon>Metazoa</taxon>
        <taxon>Ecdysozoa</taxon>
        <taxon>Nematoda</taxon>
        <taxon>Enoplea</taxon>
        <taxon>Dorylaimia</taxon>
        <taxon>Dioctophymatida</taxon>
        <taxon>Dioctophymatoidea</taxon>
        <taxon>Soboliphymatidae</taxon>
        <taxon>Soboliphyme</taxon>
    </lineage>
</organism>
<gene>
    <name evidence="2" type="ORF">SBAD_LOCUS7343</name>
</gene>
<reference evidence="2 3" key="2">
    <citation type="submission" date="2018-11" db="EMBL/GenBank/DDBJ databases">
        <authorList>
            <consortium name="Pathogen Informatics"/>
        </authorList>
    </citation>
    <scope>NUCLEOTIDE SEQUENCE [LARGE SCALE GENOMIC DNA]</scope>
</reference>
<proteinExistence type="predicted"/>
<name>A0A183IUP6_9BILA</name>
<evidence type="ECO:0000313" key="4">
    <source>
        <dbReference type="WBParaSite" id="SBAD_0000761701-mRNA-1"/>
    </source>
</evidence>
<evidence type="ECO:0000313" key="2">
    <source>
        <dbReference type="EMBL" id="VDP12764.1"/>
    </source>
</evidence>
<sequence>MNGPRVEMDFGQMSVGYIPFNQFNNATRKGPRPADVQRPQDYAKQKNVTASPSVRPRSIDSGNFLEIHSLPKSFPRLPVPAVISYRVTGTVRPPKPTLTYRTHWLLVSANRESNIYDSRLSTACET</sequence>